<dbReference type="PROSITE" id="PS50006">
    <property type="entry name" value="FHA_DOMAIN"/>
    <property type="match status" value="1"/>
</dbReference>
<dbReference type="InterPro" id="IPR008984">
    <property type="entry name" value="SMAD_FHA_dom_sf"/>
</dbReference>
<dbReference type="SMART" id="SM00240">
    <property type="entry name" value="FHA"/>
    <property type="match status" value="1"/>
</dbReference>
<keyword evidence="1" id="KW-0472">Membrane</keyword>
<dbReference type="Pfam" id="PF00498">
    <property type="entry name" value="FHA"/>
    <property type="match status" value="1"/>
</dbReference>
<protein>
    <submittedName>
        <fullName evidence="3">FHA domain-containing protein</fullName>
    </submittedName>
</protein>
<name>A0ABV4HVA0_9GAMM</name>
<feature type="transmembrane region" description="Helical" evidence="1">
    <location>
        <begin position="249"/>
        <end position="269"/>
    </location>
</feature>
<dbReference type="CDD" id="cd00060">
    <property type="entry name" value="FHA"/>
    <property type="match status" value="1"/>
</dbReference>
<dbReference type="InterPro" id="IPR000253">
    <property type="entry name" value="FHA_dom"/>
</dbReference>
<comment type="caution">
    <text evidence="3">The sequence shown here is derived from an EMBL/GenBank/DDBJ whole genome shotgun (WGS) entry which is preliminary data.</text>
</comment>
<feature type="domain" description="FHA" evidence="2">
    <location>
        <begin position="137"/>
        <end position="186"/>
    </location>
</feature>
<dbReference type="RefSeq" id="WP_370562708.1">
    <property type="nucleotide sequence ID" value="NZ_JBFWIB010000002.1"/>
</dbReference>
<evidence type="ECO:0000313" key="3">
    <source>
        <dbReference type="EMBL" id="MEZ0476681.1"/>
    </source>
</evidence>
<dbReference type="Gene3D" id="2.60.200.20">
    <property type="match status" value="1"/>
</dbReference>
<dbReference type="Proteomes" id="UP001566331">
    <property type="component" value="Unassembled WGS sequence"/>
</dbReference>
<gene>
    <name evidence="3" type="ORF">AB6713_19015</name>
</gene>
<keyword evidence="1" id="KW-0812">Transmembrane</keyword>
<accession>A0ABV4HVA0</accession>
<sequence length="272" mass="29621">MESLKLRFTTAGQPDLPLGIGMHAIGRVPGRDRMGVVADGQQAIVRFCVDRRGVWLTVSEGARGVHVNGREIRRLAMLRIGDAVYIDGIEMRLVGERAPARPETAPTAAEAESDPRVVLRGIGGQHHGRSFTLDRPRLVGRTREADIRIDDDAFAERHAHIELADGRVVLRDLGSDEGSQVNGESVRDAVLLPGDQVVFDAHQRFVVEAPMRADAGREPAAGGMLEMQALAEQPSTDTSREDRRAPWRLPWLLLAALVLAGLLSLLLLYGSG</sequence>
<keyword evidence="1" id="KW-1133">Transmembrane helix</keyword>
<evidence type="ECO:0000256" key="1">
    <source>
        <dbReference type="SAM" id="Phobius"/>
    </source>
</evidence>
<evidence type="ECO:0000259" key="2">
    <source>
        <dbReference type="PROSITE" id="PS50006"/>
    </source>
</evidence>
<reference evidence="3 4" key="1">
    <citation type="submission" date="2024-07" db="EMBL/GenBank/DDBJ databases">
        <title>Luteimonas salilacus sp. nov., isolated from the shore soil of Salt Lake in Tibet of China.</title>
        <authorList>
            <person name="Zhang X."/>
            <person name="Li A."/>
        </authorList>
    </citation>
    <scope>NUCLEOTIDE SEQUENCE [LARGE SCALE GENOMIC DNA]</scope>
    <source>
        <strain evidence="3 4">B3-2-R+30</strain>
    </source>
</reference>
<evidence type="ECO:0000313" key="4">
    <source>
        <dbReference type="Proteomes" id="UP001566331"/>
    </source>
</evidence>
<keyword evidence="4" id="KW-1185">Reference proteome</keyword>
<dbReference type="EMBL" id="JBFWIC010000045">
    <property type="protein sequence ID" value="MEZ0476681.1"/>
    <property type="molecule type" value="Genomic_DNA"/>
</dbReference>
<organism evidence="3 4">
    <name type="scientific">Luteimonas salinilitoris</name>
    <dbReference type="NCBI Taxonomy" id="3237697"/>
    <lineage>
        <taxon>Bacteria</taxon>
        <taxon>Pseudomonadati</taxon>
        <taxon>Pseudomonadota</taxon>
        <taxon>Gammaproteobacteria</taxon>
        <taxon>Lysobacterales</taxon>
        <taxon>Lysobacteraceae</taxon>
        <taxon>Luteimonas</taxon>
    </lineage>
</organism>
<dbReference type="SUPFAM" id="SSF49879">
    <property type="entry name" value="SMAD/FHA domain"/>
    <property type="match status" value="2"/>
</dbReference>
<proteinExistence type="predicted"/>